<proteinExistence type="predicted"/>
<dbReference type="EMBL" id="CAXAMM010004216">
    <property type="protein sequence ID" value="CAK9002861.1"/>
    <property type="molecule type" value="Genomic_DNA"/>
</dbReference>
<accession>A0ABP0ILX1</accession>
<evidence type="ECO:0000313" key="2">
    <source>
        <dbReference type="Proteomes" id="UP001642464"/>
    </source>
</evidence>
<comment type="caution">
    <text evidence="1">The sequence shown here is derived from an EMBL/GenBank/DDBJ whole genome shotgun (WGS) entry which is preliminary data.</text>
</comment>
<evidence type="ECO:0000313" key="1">
    <source>
        <dbReference type="EMBL" id="CAK9002861.1"/>
    </source>
</evidence>
<organism evidence="1 2">
    <name type="scientific">Durusdinium trenchii</name>
    <dbReference type="NCBI Taxonomy" id="1381693"/>
    <lineage>
        <taxon>Eukaryota</taxon>
        <taxon>Sar</taxon>
        <taxon>Alveolata</taxon>
        <taxon>Dinophyceae</taxon>
        <taxon>Suessiales</taxon>
        <taxon>Symbiodiniaceae</taxon>
        <taxon>Durusdinium</taxon>
    </lineage>
</organism>
<feature type="non-terminal residue" evidence="1">
    <location>
        <position position="1"/>
    </location>
</feature>
<feature type="non-terminal residue" evidence="1">
    <location>
        <position position="341"/>
    </location>
</feature>
<protein>
    <submittedName>
        <fullName evidence="1">Uncharacterized protein</fullName>
    </submittedName>
</protein>
<sequence length="341" mass="36180">SLRATDSSTLEGFRDVAAVTFTSTVTSGEDVFGFTRSDPCATEINTGNCVGNQACKDCRPQGDGKIPSGTRFPNGYLKCEGDPVGVQACFGMLENDFYEFRSSSDYLICDGEGTCKGDWNVNNVGSVCCTAAVDDTQACNNAAKLNLTTDPDSGCTQDVCCDCDQACCYESFFTGVNSLSCLGGTSCTQSRFEIQRNLFCSSTSKRTGNTKQGACVSGDDNYPLGFGFVFDDFGDHCVTCEGEDTCQGANFWFEKPGSGISMTCDGKGFATACESSSTVIGLFGDSCLHLTCVELAIAIHSRFVKWPDQTVFAFAPGTKLTQMGTAISWAATSSANPLLWA</sequence>
<reference evidence="1 2" key="1">
    <citation type="submission" date="2024-02" db="EMBL/GenBank/DDBJ databases">
        <authorList>
            <person name="Chen Y."/>
            <person name="Shah S."/>
            <person name="Dougan E. K."/>
            <person name="Thang M."/>
            <person name="Chan C."/>
        </authorList>
    </citation>
    <scope>NUCLEOTIDE SEQUENCE [LARGE SCALE GENOMIC DNA]</scope>
</reference>
<dbReference type="Proteomes" id="UP001642464">
    <property type="component" value="Unassembled WGS sequence"/>
</dbReference>
<gene>
    <name evidence="1" type="ORF">SCF082_LOCUS7506</name>
</gene>
<name>A0ABP0ILX1_9DINO</name>
<keyword evidence="2" id="KW-1185">Reference proteome</keyword>